<dbReference type="InterPro" id="IPR029058">
    <property type="entry name" value="AB_hydrolase_fold"/>
</dbReference>
<sequence>MEALLLSMYLPRGLLVWHPQKTNKEGNDAPAVVLYLPTGLSSTSQEPNELTLDHLRASINLPLVRINYRIGKTDRFPAPLHDVLAGYDWVLENLLPTPPAARGERSESLGKVAVYGELVGGGLATALALTECRIGEPGVVATAVSNPIVDWLALDEKSKSSTPPESKSGGSPTADTSMISLRELQHLRSQVFAKPSHYFDPFASPLLFFRSAGVDASPDHGDVPQDNLEHLLDSSDVESEDGSNAEEILATSDNSIPPAKRRASRRFPSKKMGLQLPSFYISASEGSPLTGQAIELAHHLRASFVRQRKNATAEVSGFGRKVLVDGEEDQLTKDQKATLEAGIADGRKNVRLDLYGGGESSDDYTEEARMDRMMKWMNTHRTSGI</sequence>
<feature type="region of interest" description="Disordered" evidence="1">
    <location>
        <begin position="155"/>
        <end position="175"/>
    </location>
</feature>
<evidence type="ECO:0000313" key="4">
    <source>
        <dbReference type="Proteomes" id="UP001271007"/>
    </source>
</evidence>
<accession>A0AAJ0GD81</accession>
<keyword evidence="4" id="KW-1185">Reference proteome</keyword>
<proteinExistence type="predicted"/>
<dbReference type="Pfam" id="PF07859">
    <property type="entry name" value="Abhydrolase_3"/>
    <property type="match status" value="1"/>
</dbReference>
<dbReference type="AlphaFoldDB" id="A0AAJ0GD81"/>
<dbReference type="InterPro" id="IPR013094">
    <property type="entry name" value="AB_hydrolase_3"/>
</dbReference>
<feature type="compositionally biased region" description="Low complexity" evidence="1">
    <location>
        <begin position="160"/>
        <end position="173"/>
    </location>
</feature>
<evidence type="ECO:0000256" key="1">
    <source>
        <dbReference type="SAM" id="MobiDB-lite"/>
    </source>
</evidence>
<name>A0AAJ0GD81_9PEZI</name>
<gene>
    <name evidence="3" type="ORF">LTR09_007114</name>
</gene>
<comment type="caution">
    <text evidence="3">The sequence shown here is derived from an EMBL/GenBank/DDBJ whole genome shotgun (WGS) entry which is preliminary data.</text>
</comment>
<evidence type="ECO:0000313" key="3">
    <source>
        <dbReference type="EMBL" id="KAK3051814.1"/>
    </source>
</evidence>
<feature type="domain" description="Alpha/beta hydrolase fold-3" evidence="2">
    <location>
        <begin position="52"/>
        <end position="206"/>
    </location>
</feature>
<evidence type="ECO:0000259" key="2">
    <source>
        <dbReference type="Pfam" id="PF07859"/>
    </source>
</evidence>
<dbReference type="SUPFAM" id="SSF53474">
    <property type="entry name" value="alpha/beta-Hydrolases"/>
    <property type="match status" value="1"/>
</dbReference>
<protein>
    <recommendedName>
        <fullName evidence="2">Alpha/beta hydrolase fold-3 domain-containing protein</fullName>
    </recommendedName>
</protein>
<reference evidence="3" key="1">
    <citation type="submission" date="2023-04" db="EMBL/GenBank/DDBJ databases">
        <title>Black Yeasts Isolated from many extreme environments.</title>
        <authorList>
            <person name="Coleine C."/>
            <person name="Stajich J.E."/>
            <person name="Selbmann L."/>
        </authorList>
    </citation>
    <scope>NUCLEOTIDE SEQUENCE</scope>
    <source>
        <strain evidence="3">CCFEE 5312</strain>
    </source>
</reference>
<organism evidence="3 4">
    <name type="scientific">Extremus antarcticus</name>
    <dbReference type="NCBI Taxonomy" id="702011"/>
    <lineage>
        <taxon>Eukaryota</taxon>
        <taxon>Fungi</taxon>
        <taxon>Dikarya</taxon>
        <taxon>Ascomycota</taxon>
        <taxon>Pezizomycotina</taxon>
        <taxon>Dothideomycetes</taxon>
        <taxon>Dothideomycetidae</taxon>
        <taxon>Mycosphaerellales</taxon>
        <taxon>Extremaceae</taxon>
        <taxon>Extremus</taxon>
    </lineage>
</organism>
<dbReference type="EMBL" id="JAWDJX010000024">
    <property type="protein sequence ID" value="KAK3051814.1"/>
    <property type="molecule type" value="Genomic_DNA"/>
</dbReference>
<dbReference type="Gene3D" id="3.40.50.1820">
    <property type="entry name" value="alpha/beta hydrolase"/>
    <property type="match status" value="1"/>
</dbReference>
<dbReference type="GO" id="GO:0016787">
    <property type="term" value="F:hydrolase activity"/>
    <property type="evidence" value="ECO:0007669"/>
    <property type="project" value="InterPro"/>
</dbReference>
<dbReference type="Proteomes" id="UP001271007">
    <property type="component" value="Unassembled WGS sequence"/>
</dbReference>